<evidence type="ECO:0000256" key="7">
    <source>
        <dbReference type="SAM" id="MobiDB-lite"/>
    </source>
</evidence>
<reference evidence="9" key="1">
    <citation type="submission" date="2021-01" db="EMBL/GenBank/DDBJ databases">
        <authorList>
            <person name="Corre E."/>
            <person name="Pelletier E."/>
            <person name="Niang G."/>
            <person name="Scheremetjew M."/>
            <person name="Finn R."/>
            <person name="Kale V."/>
            <person name="Holt S."/>
            <person name="Cochrane G."/>
            <person name="Meng A."/>
            <person name="Brown T."/>
            <person name="Cohen L."/>
        </authorList>
    </citation>
    <scope>NUCLEOTIDE SEQUENCE</scope>
    <source>
        <strain evidence="9">CCMP3107</strain>
    </source>
</reference>
<dbReference type="SUPFAM" id="SSF49758">
    <property type="entry name" value="Calpain large subunit, middle domain (domain III)"/>
    <property type="match status" value="1"/>
</dbReference>
<dbReference type="FunFam" id="3.90.70.10:FF:000114">
    <property type="entry name" value="Calpain a"/>
    <property type="match status" value="1"/>
</dbReference>
<evidence type="ECO:0000256" key="2">
    <source>
        <dbReference type="ARBA" id="ARBA00022670"/>
    </source>
</evidence>
<feature type="active site" evidence="5 6">
    <location>
        <position position="509"/>
    </location>
</feature>
<evidence type="ECO:0000259" key="8">
    <source>
        <dbReference type="PROSITE" id="PS50203"/>
    </source>
</evidence>
<gene>
    <name evidence="9" type="ORF">HAKA00212_LOCUS13486</name>
</gene>
<protein>
    <recommendedName>
        <fullName evidence="8">Calpain catalytic domain-containing protein</fullName>
    </recommendedName>
</protein>
<dbReference type="Gene3D" id="2.10.110.10">
    <property type="entry name" value="Cysteine Rich Protein"/>
    <property type="match status" value="1"/>
</dbReference>
<evidence type="ECO:0000256" key="4">
    <source>
        <dbReference type="ARBA" id="ARBA00022807"/>
    </source>
</evidence>
<keyword evidence="3 6" id="KW-0378">Hydrolase</keyword>
<feature type="domain" description="Calpain catalytic" evidence="8">
    <location>
        <begin position="296"/>
        <end position="569"/>
    </location>
</feature>
<evidence type="ECO:0000256" key="3">
    <source>
        <dbReference type="ARBA" id="ARBA00022801"/>
    </source>
</evidence>
<dbReference type="AlphaFoldDB" id="A0A6V1RIA7"/>
<evidence type="ECO:0000313" key="9">
    <source>
        <dbReference type="EMBL" id="CAE0634746.1"/>
    </source>
</evidence>
<dbReference type="CDD" id="cd00044">
    <property type="entry name" value="CysPc"/>
    <property type="match status" value="1"/>
</dbReference>
<evidence type="ECO:0000256" key="6">
    <source>
        <dbReference type="PROSITE-ProRule" id="PRU00239"/>
    </source>
</evidence>
<dbReference type="PANTHER" id="PTHR10183:SF379">
    <property type="entry name" value="CALPAIN-5"/>
    <property type="match status" value="1"/>
</dbReference>
<dbReference type="SUPFAM" id="SSF54001">
    <property type="entry name" value="Cysteine proteinases"/>
    <property type="match status" value="2"/>
</dbReference>
<dbReference type="InterPro" id="IPR038765">
    <property type="entry name" value="Papain-like_cys_pep_sf"/>
</dbReference>
<dbReference type="Gene3D" id="2.60.120.380">
    <property type="match status" value="1"/>
</dbReference>
<feature type="active site" evidence="5 6">
    <location>
        <position position="485"/>
    </location>
</feature>
<accession>A0A6V1RIA7</accession>
<comment type="similarity">
    <text evidence="1">Belongs to the peptidase C2 family.</text>
</comment>
<name>A0A6V1RIA7_HETAK</name>
<keyword evidence="2 6" id="KW-0645">Protease</keyword>
<dbReference type="SUPFAM" id="SSF57716">
    <property type="entry name" value="Glucocorticoid receptor-like (DNA-binding domain)"/>
    <property type="match status" value="1"/>
</dbReference>
<feature type="active site" evidence="5 6">
    <location>
        <position position="305"/>
    </location>
</feature>
<dbReference type="InterPro" id="IPR022684">
    <property type="entry name" value="Calpain_cysteine_protease"/>
</dbReference>
<dbReference type="InterPro" id="IPR001300">
    <property type="entry name" value="Peptidase_C2_calpain_cat"/>
</dbReference>
<dbReference type="SMART" id="SM00230">
    <property type="entry name" value="CysPc"/>
    <property type="match status" value="1"/>
</dbReference>
<dbReference type="PROSITE" id="PS50203">
    <property type="entry name" value="CALPAIN_CAT"/>
    <property type="match status" value="1"/>
</dbReference>
<dbReference type="Gene3D" id="3.90.70.10">
    <property type="entry name" value="Cysteine proteinases"/>
    <property type="match status" value="1"/>
</dbReference>
<dbReference type="EMBL" id="HBIU01029272">
    <property type="protein sequence ID" value="CAE0634746.1"/>
    <property type="molecule type" value="Transcribed_RNA"/>
</dbReference>
<proteinExistence type="inferred from homology"/>
<evidence type="ECO:0000256" key="5">
    <source>
        <dbReference type="PIRSR" id="PIRSR622684-1"/>
    </source>
</evidence>
<keyword evidence="4 6" id="KW-0788">Thiol protease</keyword>
<dbReference type="Pfam" id="PF00648">
    <property type="entry name" value="Peptidase_C2"/>
    <property type="match status" value="1"/>
</dbReference>
<dbReference type="GO" id="GO:0004198">
    <property type="term" value="F:calcium-dependent cysteine-type endopeptidase activity"/>
    <property type="evidence" value="ECO:0007669"/>
    <property type="project" value="InterPro"/>
</dbReference>
<dbReference type="GO" id="GO:0006508">
    <property type="term" value="P:proteolysis"/>
    <property type="evidence" value="ECO:0007669"/>
    <property type="project" value="UniProtKB-KW"/>
</dbReference>
<organism evidence="9">
    <name type="scientific">Heterosigma akashiwo</name>
    <name type="common">Chromophytic alga</name>
    <name type="synonym">Heterosigma carterae</name>
    <dbReference type="NCBI Taxonomy" id="2829"/>
    <lineage>
        <taxon>Eukaryota</taxon>
        <taxon>Sar</taxon>
        <taxon>Stramenopiles</taxon>
        <taxon>Ochrophyta</taxon>
        <taxon>Raphidophyceae</taxon>
        <taxon>Chattonellales</taxon>
        <taxon>Chattonellaceae</taxon>
        <taxon>Heterosigma</taxon>
    </lineage>
</organism>
<feature type="region of interest" description="Disordered" evidence="7">
    <location>
        <begin position="1"/>
        <end position="21"/>
    </location>
</feature>
<sequence length="934" mass="104562">MAFFFQKKKDGGPNATTPSASMGAAQSLGAWLEDGRSSREYVLAAKYARRWKKNVARKTTGYVVTHGKKPATVLCHFDLYDKQPGDRFSLPDDGSWLNFLRYMRMKGEKFTDPNFPPDDRSLFFDPNNPRETDLKKDVQKWVRISDLFNKTKYIKLTFFDEEAFRLCGFETMEASEFERLSSVDDCPSMEKATQKAQELCLTALGSTDPVQEELEALVADSPIKDWLQKNDIFGTLRTHLSPLVLKEFGDPKFEYVAQEGYVPTLAVTLPCGCGPPDAVHFFQRGTPDQPFVAPGDVAQGALGDCYFLGALSVLSANEELLFDAFPDLEPGLWLPSEDAPPNEQQFNPEGVYAVAFYRNRERRVVVVDDWIPCTASGRPAFCQPPRDGTEIWTLIAEKAFAKLNGSFEGIVGGLEKEALQDLTGGLPLQYEISGENAQEKWRGAAGLEELHNTLKDILEEGSMLGCSVQGEVTEADLGAGILANHAYGILKTHDLVLDGQEHRLIQIRNPWGRGQEWTGAWGDEDPRWARVAARDKEDMGYVDEDDGTWWMTLEDFREQFQELSVCRLLRPPVWQHHHVIGKWEGTSAAGTENLHLNPQFQLYLEHDCKVFVELRQPSRRPLGKDTYEVAVAPVVVGGENTPDQRRVRVQQEDLEGDLVLAHARSRVAELQLRATGMPGNPGATPYQLLALASQAGYEAEFFMEVYTRGPSAVRPLHDHAVPRCAQCDEVLTGAFVTVDEKYLHKECYRDYKATTAPRCAHCGEGVLKVEGRFSGRFYPLDDGVQVHSECYPAYQAAAAPDCGHCGEKVFKQPGRFSGVYYDTEDQQRVHEECWEGYRLSKAPKCVECGEPVARVEGRFDGKYYNVDDGGRCHSECWDQHRQSTAPKCIHCGGPCCEVEGRFSGMFYELDPASGGDGGHCHVECFDDYTAAQQR</sequence>
<evidence type="ECO:0000256" key="1">
    <source>
        <dbReference type="ARBA" id="ARBA00007623"/>
    </source>
</evidence>
<dbReference type="InterPro" id="IPR036213">
    <property type="entry name" value="Calpain_III_sf"/>
</dbReference>
<dbReference type="PANTHER" id="PTHR10183">
    <property type="entry name" value="CALPAIN"/>
    <property type="match status" value="1"/>
</dbReference>